<evidence type="ECO:0000256" key="3">
    <source>
        <dbReference type="ARBA" id="ARBA00012618"/>
    </source>
</evidence>
<proteinExistence type="inferred from homology"/>
<dbReference type="InterPro" id="IPR040442">
    <property type="entry name" value="Pyrv_kinase-like_dom_sf"/>
</dbReference>
<dbReference type="Pfam" id="PF02548">
    <property type="entry name" value="Pantoate_transf"/>
    <property type="match status" value="1"/>
</dbReference>
<keyword evidence="7" id="KW-1185">Reference proteome</keyword>
<comment type="similarity">
    <text evidence="1">Belongs to the PanB family.</text>
</comment>
<name>A0ABZ1IGS9_9PSEU</name>
<accession>A0ABZ1IGS9</accession>
<evidence type="ECO:0000256" key="4">
    <source>
        <dbReference type="ARBA" id="ARBA00022655"/>
    </source>
</evidence>
<evidence type="ECO:0000256" key="1">
    <source>
        <dbReference type="ARBA" id="ARBA00008676"/>
    </source>
</evidence>
<sequence length="288" mass="29994">MSRSTETKVTIPALQAMKARGEKSVCIVAWDYQLARIADRVGVDIVSVGDTVGVNLWGQPHPLEITFDEVLVVAKAVRRGVQRALLSCDFPFGPLQQGAASAVDAAIRLVKEAGVDLVKLDGAADFPEAVEAVTRAGIPVFAQFGITPQTALKYGIEYSAASAAQVPDEMLGELVAEAKRLESAGAVALNFTNSGPVVGPAVVDAVAIPVLGGFGGGPWLDGRIRLGTAAIGYNAAHVDREVDTYANVARIAFDALTECAADIRGGRQIRGGIKVPPAGAVQDRAPQN</sequence>
<dbReference type="PANTHER" id="PTHR20881">
    <property type="entry name" value="3-METHYL-2-OXOBUTANOATE HYDROXYMETHYLTRANSFERASE"/>
    <property type="match status" value="1"/>
</dbReference>
<dbReference type="Proteomes" id="UP001330812">
    <property type="component" value="Chromosome"/>
</dbReference>
<evidence type="ECO:0000256" key="5">
    <source>
        <dbReference type="ARBA" id="ARBA00022679"/>
    </source>
</evidence>
<evidence type="ECO:0000256" key="2">
    <source>
        <dbReference type="ARBA" id="ARBA00011424"/>
    </source>
</evidence>
<dbReference type="PANTHER" id="PTHR20881:SF0">
    <property type="entry name" value="3-METHYL-2-OXOBUTANOATE HYDROXYMETHYLTRANSFERASE"/>
    <property type="match status" value="1"/>
</dbReference>
<dbReference type="Gene3D" id="3.20.20.60">
    <property type="entry name" value="Phosphoenolpyruvate-binding domains"/>
    <property type="match status" value="1"/>
</dbReference>
<gene>
    <name evidence="6" type="ORF">VSH64_16440</name>
</gene>
<dbReference type="InterPro" id="IPR015813">
    <property type="entry name" value="Pyrv/PenolPyrv_kinase-like_dom"/>
</dbReference>
<dbReference type="InterPro" id="IPR003700">
    <property type="entry name" value="Pantoate_hydroxy_MeTrfase"/>
</dbReference>
<protein>
    <recommendedName>
        <fullName evidence="3">3-methyl-2-oxobutanoate hydroxymethyltransferase</fullName>
        <ecNumber evidence="3">2.1.2.11</ecNumber>
    </recommendedName>
</protein>
<dbReference type="SUPFAM" id="SSF51621">
    <property type="entry name" value="Phosphoenolpyruvate/pyruvate domain"/>
    <property type="match status" value="1"/>
</dbReference>
<reference evidence="6 7" key="1">
    <citation type="journal article" date="2015" name="Int. J. Syst. Evol. Microbiol.">
        <title>Amycolatopsis rhabdoformis sp. nov., an actinomycete isolated from a tropical forest soil.</title>
        <authorList>
            <person name="Souza W.R."/>
            <person name="Silva R.E."/>
            <person name="Goodfellow M."/>
            <person name="Busarakam K."/>
            <person name="Figueiro F.S."/>
            <person name="Ferreira D."/>
            <person name="Rodrigues-Filho E."/>
            <person name="Moraes L.A.B."/>
            <person name="Zucchi T.D."/>
        </authorList>
    </citation>
    <scope>NUCLEOTIDE SEQUENCE [LARGE SCALE GENOMIC DNA]</scope>
    <source>
        <strain evidence="6 7">NCIMB 14900</strain>
    </source>
</reference>
<evidence type="ECO:0000313" key="7">
    <source>
        <dbReference type="Proteomes" id="UP001330812"/>
    </source>
</evidence>
<organism evidence="6 7">
    <name type="scientific">Amycolatopsis rhabdoformis</name>
    <dbReference type="NCBI Taxonomy" id="1448059"/>
    <lineage>
        <taxon>Bacteria</taxon>
        <taxon>Bacillati</taxon>
        <taxon>Actinomycetota</taxon>
        <taxon>Actinomycetes</taxon>
        <taxon>Pseudonocardiales</taxon>
        <taxon>Pseudonocardiaceae</taxon>
        <taxon>Amycolatopsis</taxon>
    </lineage>
</organism>
<dbReference type="RefSeq" id="WP_326836474.1">
    <property type="nucleotide sequence ID" value="NZ_CP142149.1"/>
</dbReference>
<evidence type="ECO:0000313" key="6">
    <source>
        <dbReference type="EMBL" id="WSE33675.1"/>
    </source>
</evidence>
<dbReference type="GO" id="GO:0003864">
    <property type="term" value="F:3-methyl-2-oxobutanoate hydroxymethyltransferase activity"/>
    <property type="evidence" value="ECO:0007669"/>
    <property type="project" value="UniProtKB-EC"/>
</dbReference>
<keyword evidence="5 6" id="KW-0808">Transferase</keyword>
<keyword evidence="4" id="KW-0566">Pantothenate biosynthesis</keyword>
<comment type="subunit">
    <text evidence="2">Homodecamer; pentamer of dimers.</text>
</comment>
<dbReference type="EC" id="2.1.2.11" evidence="3"/>
<dbReference type="EMBL" id="CP142149">
    <property type="protein sequence ID" value="WSE33675.1"/>
    <property type="molecule type" value="Genomic_DNA"/>
</dbReference>